<organism evidence="5 6">
    <name type="scientific">Treponema paraluiscuniculi</name>
    <dbReference type="NCBI Taxonomy" id="53435"/>
    <lineage>
        <taxon>Bacteria</taxon>
        <taxon>Pseudomonadati</taxon>
        <taxon>Spirochaetota</taxon>
        <taxon>Spirochaetia</taxon>
        <taxon>Spirochaetales</taxon>
        <taxon>Treponemataceae</taxon>
        <taxon>Treponema</taxon>
    </lineage>
</organism>
<comment type="similarity">
    <text evidence="4">Belongs to the peptidase C1 family.</text>
</comment>
<dbReference type="InterPro" id="IPR000169">
    <property type="entry name" value="Pept_cys_AS"/>
</dbReference>
<evidence type="ECO:0000313" key="6">
    <source>
        <dbReference type="Proteomes" id="UP001321460"/>
    </source>
</evidence>
<accession>A0ABY9E4B4</accession>
<proteinExistence type="inferred from homology"/>
<keyword evidence="4" id="KW-0031">Aminopeptidase</keyword>
<dbReference type="PROSITE" id="PS00639">
    <property type="entry name" value="THIOL_PROTEASE_HIS"/>
    <property type="match status" value="1"/>
</dbReference>
<gene>
    <name evidence="5" type="primary">pepC</name>
    <name evidence="5" type="ORF">TPLL2_0112</name>
</gene>
<dbReference type="Gene3D" id="3.90.70.10">
    <property type="entry name" value="Cysteine proteinases"/>
    <property type="match status" value="1"/>
</dbReference>
<dbReference type="PANTHER" id="PTHR10363">
    <property type="entry name" value="BLEOMYCIN HYDROLASE"/>
    <property type="match status" value="1"/>
</dbReference>
<reference evidence="5 6" key="1">
    <citation type="submission" date="2022-05" db="EMBL/GenBank/DDBJ databases">
        <title>Treponema leporis L2 test.</title>
        <authorList>
            <person name="Cejkova D."/>
        </authorList>
    </citation>
    <scope>NUCLEOTIDE SEQUENCE [LARGE SCALE GENOMIC DNA]</scope>
    <source>
        <strain evidence="5 6">L2</strain>
    </source>
</reference>
<sequence length="451" mass="51363">MMYLTKELLDTFAHEVAADPIHKAVAGAVARVGLEEAALNTEVARQHTHIFSTETKRGEMTNQKMSGRCWIFAALNAARVSTMKKLDIETVEFSQNYLFFWDKLEKANFFLENILETLDEPLTSRLMAHLLANPVQDGGQWDMFSGLLEKYGLVPKECMPETFHSSNSRVLLSVLTRRLRKHAQLLRSAHEEGVALHTLREKKEAFLSSIYSILVKALGRPPEKFDFVYKDKEKKFHKVRDLTPQKFFCDFVGWDLKNKVSLIHAPTADKPFGRAYTVKFLGTVKEAPCICYVNTPIEVLKEATASAIRAGEPVWFGCDVGQMMTRKDGIMDTEIFGYESMLGTTPEFNKAERLDYGESLLTHAMVITGFDEDAQGNPVRWQVENSWGDDTGKKGMFSMSDRWFDEYLYQITIDKKFVPQVWLDALEKPIIALEPWDPMGALADTPLYLKN</sequence>
<evidence type="ECO:0000256" key="4">
    <source>
        <dbReference type="PIRNR" id="PIRNR005700"/>
    </source>
</evidence>
<dbReference type="EMBL" id="CP097901">
    <property type="protein sequence ID" value="WKC72001.1"/>
    <property type="molecule type" value="Genomic_DNA"/>
</dbReference>
<keyword evidence="1 4" id="KW-0645">Protease</keyword>
<evidence type="ECO:0000313" key="5">
    <source>
        <dbReference type="EMBL" id="WKC72001.1"/>
    </source>
</evidence>
<protein>
    <recommendedName>
        <fullName evidence="4">Aminopeptidase</fullName>
    </recommendedName>
</protein>
<dbReference type="Pfam" id="PF03051">
    <property type="entry name" value="Peptidase_C1_2"/>
    <property type="match status" value="1"/>
</dbReference>
<evidence type="ECO:0000256" key="3">
    <source>
        <dbReference type="ARBA" id="ARBA00022807"/>
    </source>
</evidence>
<dbReference type="PROSITE" id="PS00139">
    <property type="entry name" value="THIOL_PROTEASE_CYS"/>
    <property type="match status" value="1"/>
</dbReference>
<dbReference type="InterPro" id="IPR025660">
    <property type="entry name" value="Pept_his_AS"/>
</dbReference>
<keyword evidence="2 4" id="KW-0378">Hydrolase</keyword>
<dbReference type="SUPFAM" id="SSF54001">
    <property type="entry name" value="Cysteine proteinases"/>
    <property type="match status" value="1"/>
</dbReference>
<dbReference type="PIRSF" id="PIRSF005700">
    <property type="entry name" value="PepC"/>
    <property type="match status" value="1"/>
</dbReference>
<dbReference type="InterPro" id="IPR004134">
    <property type="entry name" value="Peptidase_C1B"/>
</dbReference>
<evidence type="ECO:0000256" key="1">
    <source>
        <dbReference type="ARBA" id="ARBA00022670"/>
    </source>
</evidence>
<evidence type="ECO:0000256" key="2">
    <source>
        <dbReference type="ARBA" id="ARBA00022801"/>
    </source>
</evidence>
<name>A0ABY9E4B4_9SPIR</name>
<dbReference type="GO" id="GO:0004197">
    <property type="term" value="F:cysteine-type endopeptidase activity"/>
    <property type="evidence" value="ECO:0007669"/>
    <property type="project" value="UniProtKB-EC"/>
</dbReference>
<dbReference type="InterPro" id="IPR038765">
    <property type="entry name" value="Papain-like_cys_pep_sf"/>
</dbReference>
<keyword evidence="3 4" id="KW-0788">Thiol protease</keyword>
<dbReference type="CDD" id="cd00585">
    <property type="entry name" value="Peptidase_C1B"/>
    <property type="match status" value="1"/>
</dbReference>
<keyword evidence="6" id="KW-1185">Reference proteome</keyword>
<dbReference type="PANTHER" id="PTHR10363:SF2">
    <property type="entry name" value="BLEOMYCIN HYDROLASE"/>
    <property type="match status" value="1"/>
</dbReference>
<dbReference type="Proteomes" id="UP001321460">
    <property type="component" value="Chromosome"/>
</dbReference>